<dbReference type="Gene3D" id="2.60.120.620">
    <property type="entry name" value="q2cbj1_9rhob like domain"/>
    <property type="match status" value="1"/>
</dbReference>
<organism evidence="1">
    <name type="scientific">marine metagenome</name>
    <dbReference type="NCBI Taxonomy" id="408172"/>
    <lineage>
        <taxon>unclassified sequences</taxon>
        <taxon>metagenomes</taxon>
        <taxon>ecological metagenomes</taxon>
    </lineage>
</organism>
<dbReference type="Pfam" id="PF05721">
    <property type="entry name" value="PhyH"/>
    <property type="match status" value="1"/>
</dbReference>
<proteinExistence type="predicted"/>
<name>A0A382EYG9_9ZZZZ</name>
<protein>
    <recommendedName>
        <fullName evidence="2">Phytanoyl-CoA dioxygenase</fullName>
    </recommendedName>
</protein>
<sequence>PPKTVHLPVLFFTANYYLTDVTESDHDGTEVIPGSHLFGKAPPSGDLSGTGWEAKAEPNFGKAGSLVMFNNQVWHHGGTNRGTRTRYISQVTYARRIIGHKYYPFMNYTMPEHAYCDADGRLQRLLGFLPHGTYG</sequence>
<accession>A0A382EYG9</accession>
<reference evidence="1" key="1">
    <citation type="submission" date="2018-05" db="EMBL/GenBank/DDBJ databases">
        <authorList>
            <person name="Lanie J.A."/>
            <person name="Ng W.-L."/>
            <person name="Kazmierczak K.M."/>
            <person name="Andrzejewski T.M."/>
            <person name="Davidsen T.M."/>
            <person name="Wayne K.J."/>
            <person name="Tettelin H."/>
            <person name="Glass J.I."/>
            <person name="Rusch D."/>
            <person name="Podicherti R."/>
            <person name="Tsui H.-C.T."/>
            <person name="Winkler M.E."/>
        </authorList>
    </citation>
    <scope>NUCLEOTIDE SEQUENCE</scope>
</reference>
<gene>
    <name evidence="1" type="ORF">METZ01_LOCUS208634</name>
</gene>
<dbReference type="InterPro" id="IPR008775">
    <property type="entry name" value="Phytyl_CoA_dOase-like"/>
</dbReference>
<dbReference type="EMBL" id="UINC01047031">
    <property type="protein sequence ID" value="SVB55780.1"/>
    <property type="molecule type" value="Genomic_DNA"/>
</dbReference>
<dbReference type="SUPFAM" id="SSF51197">
    <property type="entry name" value="Clavaminate synthase-like"/>
    <property type="match status" value="1"/>
</dbReference>
<feature type="non-terminal residue" evidence="1">
    <location>
        <position position="1"/>
    </location>
</feature>
<evidence type="ECO:0008006" key="2">
    <source>
        <dbReference type="Google" id="ProtNLM"/>
    </source>
</evidence>
<evidence type="ECO:0000313" key="1">
    <source>
        <dbReference type="EMBL" id="SVB55780.1"/>
    </source>
</evidence>
<dbReference type="AlphaFoldDB" id="A0A382EYG9"/>